<gene>
    <name evidence="2" type="ORF">CfE428DRAFT_2772</name>
</gene>
<comment type="caution">
    <text evidence="2">The sequence shown here is derived from an EMBL/GenBank/DDBJ whole genome shotgun (WGS) entry which is preliminary data.</text>
</comment>
<sequence>MAVVPASAEEAMTVLRQEIAATPGLAPAMVARTLKAAGANASSVAGPVTQAAIQGLGSGASSKQIAAIVYSAVHTAPDSALQIVRAAVSVAPKSAPGIAAAAALAVPNPWKEVHYQHGPQPGVGAPQAAPIVAKERDFKSERDYKSPVDGSQSPLPVQDPNPPADLVGDPMTLAEAIVQAAVDAGGDPGATQSAVDTALFGDPGALFNQVSGSKSISGVGDAGDSNYANEPHLPDPSVVSP</sequence>
<dbReference type="AlphaFoldDB" id="B4D1I4"/>
<evidence type="ECO:0000313" key="3">
    <source>
        <dbReference type="Proteomes" id="UP000005824"/>
    </source>
</evidence>
<feature type="compositionally biased region" description="Basic and acidic residues" evidence="1">
    <location>
        <begin position="137"/>
        <end position="146"/>
    </location>
</feature>
<accession>B4D1I4</accession>
<dbReference type="EMBL" id="ABVL01000007">
    <property type="protein sequence ID" value="EDY19596.1"/>
    <property type="molecule type" value="Genomic_DNA"/>
</dbReference>
<dbReference type="InParanoid" id="B4D1I4"/>
<feature type="region of interest" description="Disordered" evidence="1">
    <location>
        <begin position="210"/>
        <end position="241"/>
    </location>
</feature>
<reference evidence="2 3" key="1">
    <citation type="journal article" date="2011" name="J. Bacteriol.">
        <title>Genome sequence of Chthoniobacter flavus Ellin428, an aerobic heterotrophic soil bacterium.</title>
        <authorList>
            <person name="Kant R."/>
            <person name="van Passel M.W."/>
            <person name="Palva A."/>
            <person name="Lucas S."/>
            <person name="Lapidus A."/>
            <person name="Glavina Del Rio T."/>
            <person name="Dalin E."/>
            <person name="Tice H."/>
            <person name="Bruce D."/>
            <person name="Goodwin L."/>
            <person name="Pitluck S."/>
            <person name="Larimer F.W."/>
            <person name="Land M.L."/>
            <person name="Hauser L."/>
            <person name="Sangwan P."/>
            <person name="de Vos W.M."/>
            <person name="Janssen P.H."/>
            <person name="Smidt H."/>
        </authorList>
    </citation>
    <scope>NUCLEOTIDE SEQUENCE [LARGE SCALE GENOMIC DNA]</scope>
    <source>
        <strain evidence="2 3">Ellin428</strain>
    </source>
</reference>
<dbReference type="Proteomes" id="UP000005824">
    <property type="component" value="Unassembled WGS sequence"/>
</dbReference>
<protein>
    <submittedName>
        <fullName evidence="2">Uncharacterized protein</fullName>
    </submittedName>
</protein>
<name>B4D1I4_9BACT</name>
<proteinExistence type="predicted"/>
<feature type="region of interest" description="Disordered" evidence="1">
    <location>
        <begin position="137"/>
        <end position="163"/>
    </location>
</feature>
<dbReference type="STRING" id="497964.CfE428DRAFT_2772"/>
<dbReference type="RefSeq" id="WP_006980097.1">
    <property type="nucleotide sequence ID" value="NZ_ABVL01000007.1"/>
</dbReference>
<evidence type="ECO:0000313" key="2">
    <source>
        <dbReference type="EMBL" id="EDY19596.1"/>
    </source>
</evidence>
<organism evidence="2 3">
    <name type="scientific">Chthoniobacter flavus Ellin428</name>
    <dbReference type="NCBI Taxonomy" id="497964"/>
    <lineage>
        <taxon>Bacteria</taxon>
        <taxon>Pseudomonadati</taxon>
        <taxon>Verrucomicrobiota</taxon>
        <taxon>Spartobacteria</taxon>
        <taxon>Chthoniobacterales</taxon>
        <taxon>Chthoniobacteraceae</taxon>
        <taxon>Chthoniobacter</taxon>
    </lineage>
</organism>
<evidence type="ECO:0000256" key="1">
    <source>
        <dbReference type="SAM" id="MobiDB-lite"/>
    </source>
</evidence>
<keyword evidence="3" id="KW-1185">Reference proteome</keyword>